<keyword evidence="13" id="KW-1185">Reference proteome</keyword>
<dbReference type="Gene3D" id="3.55.50.30">
    <property type="match status" value="1"/>
</dbReference>
<dbReference type="InterPro" id="IPR039426">
    <property type="entry name" value="TonB-dep_rcpt-like"/>
</dbReference>
<dbReference type="AlphaFoldDB" id="A0A1G8I9J8"/>
<keyword evidence="2 8" id="KW-0813">Transport</keyword>
<evidence type="ECO:0000256" key="4">
    <source>
        <dbReference type="ARBA" id="ARBA00022692"/>
    </source>
</evidence>
<dbReference type="InterPro" id="IPR000531">
    <property type="entry name" value="Beta-barrel_TonB"/>
</dbReference>
<evidence type="ECO:0000259" key="10">
    <source>
        <dbReference type="Pfam" id="PF00593"/>
    </source>
</evidence>
<comment type="subcellular location">
    <subcellularLocation>
        <location evidence="1 8">Cell outer membrane</location>
        <topology evidence="1 8">Multi-pass membrane protein</topology>
    </subcellularLocation>
</comment>
<keyword evidence="6 8" id="KW-0472">Membrane</keyword>
<evidence type="ECO:0000256" key="1">
    <source>
        <dbReference type="ARBA" id="ARBA00004571"/>
    </source>
</evidence>
<name>A0A1G8I9J8_9FLAO</name>
<evidence type="ECO:0000256" key="7">
    <source>
        <dbReference type="ARBA" id="ARBA00023237"/>
    </source>
</evidence>
<evidence type="ECO:0000313" key="12">
    <source>
        <dbReference type="EMBL" id="SDI15240.1"/>
    </source>
</evidence>
<evidence type="ECO:0000256" key="8">
    <source>
        <dbReference type="PROSITE-ProRule" id="PRU01360"/>
    </source>
</evidence>
<dbReference type="EMBL" id="FNCZ01000007">
    <property type="protein sequence ID" value="SDI15240.1"/>
    <property type="molecule type" value="Genomic_DNA"/>
</dbReference>
<dbReference type="Pfam" id="PF07715">
    <property type="entry name" value="Plug"/>
    <property type="match status" value="1"/>
</dbReference>
<feature type="domain" description="TonB-dependent receptor plug" evidence="11">
    <location>
        <begin position="146"/>
        <end position="220"/>
    </location>
</feature>
<evidence type="ECO:0000313" key="13">
    <source>
        <dbReference type="Proteomes" id="UP000199492"/>
    </source>
</evidence>
<dbReference type="SUPFAM" id="SSF56935">
    <property type="entry name" value="Porins"/>
    <property type="match status" value="1"/>
</dbReference>
<accession>A0A1G8I9J8</accession>
<gene>
    <name evidence="12" type="ORF">SAMN04489796_107170</name>
</gene>
<evidence type="ECO:0000256" key="6">
    <source>
        <dbReference type="ARBA" id="ARBA00023136"/>
    </source>
</evidence>
<evidence type="ECO:0000256" key="3">
    <source>
        <dbReference type="ARBA" id="ARBA00022452"/>
    </source>
</evidence>
<keyword evidence="3 8" id="KW-1134">Transmembrane beta strand</keyword>
<organism evidence="12 13">
    <name type="scientific">Winogradskyella thalassocola</name>
    <dbReference type="NCBI Taxonomy" id="262004"/>
    <lineage>
        <taxon>Bacteria</taxon>
        <taxon>Pseudomonadati</taxon>
        <taxon>Bacteroidota</taxon>
        <taxon>Flavobacteriia</taxon>
        <taxon>Flavobacteriales</taxon>
        <taxon>Flavobacteriaceae</taxon>
        <taxon>Winogradskyella</taxon>
    </lineage>
</organism>
<proteinExistence type="inferred from homology"/>
<dbReference type="InterPro" id="IPR036942">
    <property type="entry name" value="Beta-barrel_TonB_sf"/>
</dbReference>
<reference evidence="13" key="1">
    <citation type="submission" date="2016-10" db="EMBL/GenBank/DDBJ databases">
        <authorList>
            <person name="Varghese N."/>
            <person name="Submissions S."/>
        </authorList>
    </citation>
    <scope>NUCLEOTIDE SEQUENCE [LARGE SCALE GENOMIC DNA]</scope>
    <source>
        <strain evidence="13">DSM 15363</strain>
    </source>
</reference>
<protein>
    <submittedName>
        <fullName evidence="12">Outer membrane receptor for ferrienterochelin and colicins</fullName>
    </submittedName>
</protein>
<keyword evidence="12" id="KW-0675">Receptor</keyword>
<dbReference type="RefSeq" id="WP_092469586.1">
    <property type="nucleotide sequence ID" value="NZ_FNCZ01000007.1"/>
</dbReference>
<dbReference type="STRING" id="262004.SAMN04489796_107170"/>
<dbReference type="Gene3D" id="2.40.170.20">
    <property type="entry name" value="TonB-dependent receptor, beta-barrel domain"/>
    <property type="match status" value="1"/>
</dbReference>
<evidence type="ECO:0000256" key="9">
    <source>
        <dbReference type="RuleBase" id="RU003357"/>
    </source>
</evidence>
<dbReference type="OrthoDB" id="9803050at2"/>
<keyword evidence="5 9" id="KW-0798">TonB box</keyword>
<evidence type="ECO:0000259" key="11">
    <source>
        <dbReference type="Pfam" id="PF07715"/>
    </source>
</evidence>
<evidence type="ECO:0000256" key="2">
    <source>
        <dbReference type="ARBA" id="ARBA00022448"/>
    </source>
</evidence>
<feature type="domain" description="TonB-dependent receptor-like beta-barrel" evidence="10">
    <location>
        <begin position="311"/>
        <end position="723"/>
    </location>
</feature>
<sequence>MNKKLLCLIFYFISITFCNLTYSQEQEVEKPLVQILQELEKKYDVIFSFETKTIEGISMRSLSHELSIKQALNQLHRITDLNFEMLSHRFIVITPKDTEELQSQTQHLEEVIIINYLTKGISKTNNGTIKANTKAFDILPGLIEPDVLQIVQNLPGIMSVDERISNINVRGGTNDQNLILYEGIRMYQSGHFFGLISAFNPYLSENITISKNGTSSKFGNAVSSTIAIKNADELDEKINVGIGGNMLSVDGFAKIPLSKKTELQLSARRSYTDILVSKTYDAYFDRIFNDSELNASTNMNTLLAQDERFLFYDFNAKFLYDINNTSKLRINVMNMSNNLNFNQVFTTIDNNFQETKSELNQTSYGASATYSKVINNGTNLSAQLYYSNYDLDAKNNNVTNNQLLTQENKVEDFGLRLDVSKTVSKDIKFNGGYQFNEVGVTNFEDVINPNYTSLVKEIIRTHALFGEVEWYSTSRDTYIRLGSRISYFGKLSEFLIEPRFTVNYKFLDYFRLEALGELKSQSITQIIDLQQDFFGIEKRRWQLANGNDVPLITSEQASIGLSYNQNNLLVSIEGYYKGVHNITARSQGFQNQFQFTNDIGHYTVKGIDFLINKRFSDFSTWLSYTYSKNDYNFNEINNSNSFSNTIDLRHVVNTSFTYNRANFKIAIGFNWHSGRPFTSPLDLQDNSNSTIEYNTPNSSRLGDYFRTDISAIYKFKPSKGINAEVGASVWNIFNQTNIINRYYTFNTDNAIVEINNKSLKFTPNLSFRVNF</sequence>
<dbReference type="Pfam" id="PF00593">
    <property type="entry name" value="TonB_dep_Rec_b-barrel"/>
    <property type="match status" value="1"/>
</dbReference>
<keyword evidence="7 8" id="KW-0998">Cell outer membrane</keyword>
<dbReference type="Gene3D" id="2.170.130.10">
    <property type="entry name" value="TonB-dependent receptor, plug domain"/>
    <property type="match status" value="1"/>
</dbReference>
<dbReference type="GO" id="GO:0009279">
    <property type="term" value="C:cell outer membrane"/>
    <property type="evidence" value="ECO:0007669"/>
    <property type="project" value="UniProtKB-SubCell"/>
</dbReference>
<dbReference type="InterPro" id="IPR037066">
    <property type="entry name" value="Plug_dom_sf"/>
</dbReference>
<evidence type="ECO:0000256" key="5">
    <source>
        <dbReference type="ARBA" id="ARBA00023077"/>
    </source>
</evidence>
<comment type="similarity">
    <text evidence="8 9">Belongs to the TonB-dependent receptor family.</text>
</comment>
<dbReference type="PROSITE" id="PS52016">
    <property type="entry name" value="TONB_DEPENDENT_REC_3"/>
    <property type="match status" value="1"/>
</dbReference>
<dbReference type="InterPro" id="IPR012910">
    <property type="entry name" value="Plug_dom"/>
</dbReference>
<dbReference type="Proteomes" id="UP000199492">
    <property type="component" value="Unassembled WGS sequence"/>
</dbReference>
<keyword evidence="4 8" id="KW-0812">Transmembrane</keyword>